<accession>A0A2P8FW43</accession>
<protein>
    <submittedName>
        <fullName evidence="1">Esterase/lipase superfamily enzyme</fullName>
    </submittedName>
</protein>
<dbReference type="PANTHER" id="PTHR48098:SF3">
    <property type="entry name" value="IRON(III) ENTEROBACTIN ESTERASE"/>
    <property type="match status" value="1"/>
</dbReference>
<dbReference type="AlphaFoldDB" id="A0A2P8FW43"/>
<name>A0A2P8FW43_9BACT</name>
<dbReference type="Pfam" id="PF00756">
    <property type="entry name" value="Esterase"/>
    <property type="match status" value="1"/>
</dbReference>
<dbReference type="InterPro" id="IPR000801">
    <property type="entry name" value="Esterase-like"/>
</dbReference>
<dbReference type="Proteomes" id="UP000240978">
    <property type="component" value="Unassembled WGS sequence"/>
</dbReference>
<dbReference type="PANTHER" id="PTHR48098">
    <property type="entry name" value="ENTEROCHELIN ESTERASE-RELATED"/>
    <property type="match status" value="1"/>
</dbReference>
<dbReference type="InterPro" id="IPR050583">
    <property type="entry name" value="Mycobacterial_A85_antigen"/>
</dbReference>
<gene>
    <name evidence="1" type="ORF">CLV42_112149</name>
</gene>
<organism evidence="1 2">
    <name type="scientific">Chitinophaga ginsengisoli</name>
    <dbReference type="NCBI Taxonomy" id="363837"/>
    <lineage>
        <taxon>Bacteria</taxon>
        <taxon>Pseudomonadati</taxon>
        <taxon>Bacteroidota</taxon>
        <taxon>Chitinophagia</taxon>
        <taxon>Chitinophagales</taxon>
        <taxon>Chitinophagaceae</taxon>
        <taxon>Chitinophaga</taxon>
    </lineage>
</organism>
<keyword evidence="2" id="KW-1185">Reference proteome</keyword>
<evidence type="ECO:0000313" key="2">
    <source>
        <dbReference type="Proteomes" id="UP000240978"/>
    </source>
</evidence>
<dbReference type="EMBL" id="PYGK01000012">
    <property type="protein sequence ID" value="PSL25943.1"/>
    <property type="molecule type" value="Genomic_DNA"/>
</dbReference>
<reference evidence="1 2" key="1">
    <citation type="submission" date="2018-03" db="EMBL/GenBank/DDBJ databases">
        <title>Genomic Encyclopedia of Archaeal and Bacterial Type Strains, Phase II (KMG-II): from individual species to whole genera.</title>
        <authorList>
            <person name="Goeker M."/>
        </authorList>
    </citation>
    <scope>NUCLEOTIDE SEQUENCE [LARGE SCALE GENOMIC DNA]</scope>
    <source>
        <strain evidence="1 2">DSM 18107</strain>
    </source>
</reference>
<comment type="caution">
    <text evidence="1">The sequence shown here is derived from an EMBL/GenBank/DDBJ whole genome shotgun (WGS) entry which is preliminary data.</text>
</comment>
<sequence>MMQEQHYKWHSPHLGREFEMLVYGEEGYPLILFPTSLGRHHEHRDKGLIQALEWFVDNQLIRIYCPDGIDSDSWYNPHISPAQRALNHIRYDNMLRHEVLEKVTMETGLHRVAVAGCSFGGYHAANFAFRYPERVSYLFSLSGVFDLKSRLNGHYDDNVYFHNPVDFMPDNPHEALWRMGIILGVAEKDITRSQNETMSGILANKGIMHWLDVRPNRTHDWPTWLEMLPYYLSLIK</sequence>
<dbReference type="SUPFAM" id="SSF53474">
    <property type="entry name" value="alpha/beta-Hydrolases"/>
    <property type="match status" value="1"/>
</dbReference>
<proteinExistence type="predicted"/>
<evidence type="ECO:0000313" key="1">
    <source>
        <dbReference type="EMBL" id="PSL25943.1"/>
    </source>
</evidence>
<dbReference type="Gene3D" id="3.40.50.1820">
    <property type="entry name" value="alpha/beta hydrolase"/>
    <property type="match status" value="1"/>
</dbReference>
<dbReference type="InterPro" id="IPR029058">
    <property type="entry name" value="AB_hydrolase_fold"/>
</dbReference>